<gene>
    <name evidence="1" type="ORF">CPZ25_014325</name>
</gene>
<organism evidence="1 2">
    <name type="scientific">Eubacterium maltosivorans</name>
    <dbReference type="NCBI Taxonomy" id="2041044"/>
    <lineage>
        <taxon>Bacteria</taxon>
        <taxon>Bacillati</taxon>
        <taxon>Bacillota</taxon>
        <taxon>Clostridia</taxon>
        <taxon>Eubacteriales</taxon>
        <taxon>Eubacteriaceae</taxon>
        <taxon>Eubacterium</taxon>
    </lineage>
</organism>
<reference evidence="1 2" key="1">
    <citation type="submission" date="2018-05" db="EMBL/GenBank/DDBJ databases">
        <title>Genome comparison of Eubacterium sp.</title>
        <authorList>
            <person name="Feng Y."/>
            <person name="Sanchez-Andrea I."/>
            <person name="Stams A.J.M."/>
            <person name="De Vos W.M."/>
        </authorList>
    </citation>
    <scope>NUCLEOTIDE SEQUENCE [LARGE SCALE GENOMIC DNA]</scope>
    <source>
        <strain evidence="1 2">YI</strain>
    </source>
</reference>
<protein>
    <submittedName>
        <fullName evidence="1">Uncharacterized protein</fullName>
    </submittedName>
</protein>
<dbReference type="KEGG" id="emt:CPZ25_014325"/>
<evidence type="ECO:0000313" key="2">
    <source>
        <dbReference type="Proteomes" id="UP000218387"/>
    </source>
</evidence>
<evidence type="ECO:0000313" key="1">
    <source>
        <dbReference type="EMBL" id="QCT72458.1"/>
    </source>
</evidence>
<keyword evidence="2" id="KW-1185">Reference proteome</keyword>
<dbReference type="EMBL" id="CP029487">
    <property type="protein sequence ID" value="QCT72458.1"/>
    <property type="molecule type" value="Genomic_DNA"/>
</dbReference>
<name>A0A4P9CA27_EUBML</name>
<proteinExistence type="predicted"/>
<accession>A0A4P9CA27</accession>
<dbReference type="Proteomes" id="UP000218387">
    <property type="component" value="Chromosome"/>
</dbReference>
<dbReference type="AlphaFoldDB" id="A0A4P9CA27"/>
<sequence length="79" mass="9141">MPSLMRERQPAEVVPEIDPGIVLILGQLRQLFETSPNTAPKCQNIPPLVSELYKWIKHRSYCGQRPQSSIKFFKEKFAQ</sequence>